<dbReference type="RefSeq" id="WP_105483608.1">
    <property type="nucleotide sequence ID" value="NZ_NIGF01000007.1"/>
</dbReference>
<organism evidence="2 3">
    <name type="scientific">Abditibacterium utsteinense</name>
    <dbReference type="NCBI Taxonomy" id="1960156"/>
    <lineage>
        <taxon>Bacteria</taxon>
        <taxon>Pseudomonadati</taxon>
        <taxon>Abditibacteriota</taxon>
        <taxon>Abditibacteriia</taxon>
        <taxon>Abditibacteriales</taxon>
        <taxon>Abditibacteriaceae</taxon>
        <taxon>Abditibacterium</taxon>
    </lineage>
</organism>
<dbReference type="InterPro" id="IPR032710">
    <property type="entry name" value="NTF2-like_dom_sf"/>
</dbReference>
<keyword evidence="1" id="KW-0732">Signal</keyword>
<gene>
    <name evidence="2" type="ORF">B1R32_107169</name>
</gene>
<keyword evidence="3" id="KW-1185">Reference proteome</keyword>
<comment type="caution">
    <text evidence="2">The sequence shown here is derived from an EMBL/GenBank/DDBJ whole genome shotgun (WGS) entry which is preliminary data.</text>
</comment>
<evidence type="ECO:0000256" key="1">
    <source>
        <dbReference type="SAM" id="SignalP"/>
    </source>
</evidence>
<dbReference type="Gene3D" id="3.10.450.50">
    <property type="match status" value="1"/>
</dbReference>
<evidence type="ECO:0000313" key="3">
    <source>
        <dbReference type="Proteomes" id="UP000237684"/>
    </source>
</evidence>
<feature type="chain" id="PRO_5015410955" description="SnoaL-like domain-containing protein" evidence="1">
    <location>
        <begin position="29"/>
        <end position="177"/>
    </location>
</feature>
<accession>A0A2S8STK9</accession>
<evidence type="ECO:0000313" key="2">
    <source>
        <dbReference type="EMBL" id="PQV64143.1"/>
    </source>
</evidence>
<dbReference type="OrthoDB" id="9824754at2"/>
<feature type="signal peptide" evidence="1">
    <location>
        <begin position="1"/>
        <end position="28"/>
    </location>
</feature>
<evidence type="ECO:0008006" key="4">
    <source>
        <dbReference type="Google" id="ProtNLM"/>
    </source>
</evidence>
<reference evidence="2 3" key="1">
    <citation type="journal article" date="2018" name="Syst. Appl. Microbiol.">
        <title>Abditibacterium utsteinense sp. nov., the first cultivated member of candidate phylum FBP, isolated from ice-free Antarctic soil samples.</title>
        <authorList>
            <person name="Tahon G."/>
            <person name="Tytgat B."/>
            <person name="Lebbe L."/>
            <person name="Carlier A."/>
            <person name="Willems A."/>
        </authorList>
    </citation>
    <scope>NUCLEOTIDE SEQUENCE [LARGE SCALE GENOMIC DNA]</scope>
    <source>
        <strain evidence="2 3">LMG 29911</strain>
    </source>
</reference>
<dbReference type="Proteomes" id="UP000237684">
    <property type="component" value="Unassembled WGS sequence"/>
</dbReference>
<dbReference type="InParanoid" id="A0A2S8STK9"/>
<dbReference type="EMBL" id="NIGF01000007">
    <property type="protein sequence ID" value="PQV64143.1"/>
    <property type="molecule type" value="Genomic_DNA"/>
</dbReference>
<protein>
    <recommendedName>
        <fullName evidence="4">SnoaL-like domain-containing protein</fullName>
    </recommendedName>
</protein>
<dbReference type="SUPFAM" id="SSF54427">
    <property type="entry name" value="NTF2-like"/>
    <property type="match status" value="1"/>
</dbReference>
<proteinExistence type="predicted"/>
<name>A0A2S8STK9_9BACT</name>
<sequence length="177" mass="19111">MKKSLLTLTMALSLGGASFQAVSVPARAAESSSQKSGRAALVAIYQKTDQAMVKKDVAAMTFHLAPDYQSFMRTGQVLNRAQSVAMVQQLVTGSASGVKLNYTKCSTRILSLTWRGKDAVIMAETTAVGKAGKGGRTARMEQVSVTRDYWTPTAQGWKIRQSAESKSSVWMNGQRVI</sequence>
<dbReference type="AlphaFoldDB" id="A0A2S8STK9"/>